<dbReference type="AlphaFoldDB" id="A0A6J7JUV0"/>
<name>A0A6J7JUV0_9ZZZZ</name>
<feature type="domain" description="DUF2510" evidence="2">
    <location>
        <begin position="38"/>
        <end position="68"/>
    </location>
</feature>
<evidence type="ECO:0000259" key="2">
    <source>
        <dbReference type="Pfam" id="PF10708"/>
    </source>
</evidence>
<evidence type="ECO:0000313" key="3">
    <source>
        <dbReference type="EMBL" id="CAB4947370.1"/>
    </source>
</evidence>
<reference evidence="3" key="1">
    <citation type="submission" date="2020-05" db="EMBL/GenBank/DDBJ databases">
        <authorList>
            <person name="Chiriac C."/>
            <person name="Salcher M."/>
            <person name="Ghai R."/>
            <person name="Kavagutti S V."/>
        </authorList>
    </citation>
    <scope>NUCLEOTIDE SEQUENCE</scope>
</reference>
<dbReference type="EMBL" id="CAFBNL010000017">
    <property type="protein sequence ID" value="CAB4947370.1"/>
    <property type="molecule type" value="Genomic_DNA"/>
</dbReference>
<organism evidence="3">
    <name type="scientific">freshwater metagenome</name>
    <dbReference type="NCBI Taxonomy" id="449393"/>
    <lineage>
        <taxon>unclassified sequences</taxon>
        <taxon>metagenomes</taxon>
        <taxon>ecological metagenomes</taxon>
    </lineage>
</organism>
<sequence length="334" mass="35773">MNTDGDEQKRAGQGSEAMADDQVLNDLKGEGRDGEVAAGWYSDPAHRSHARWHDGRHWTSTIAVDGAAARDPAGLEGIDSSMPVVLVPERRSLDRSERRAVKAGRRAVRDAERAHAVAIAAAERAVRDAEISRSNQLQIANTQLAEAESPSGKRIGEYRGVILHERTLTTPKGGTVWLRGCSADVESGGNLSMSHRPTLTRLAAGGLLFGGIGMLGSLAAQKREVADKRELYLLIQTGEGGMVLQCPPDDGLIVRQFAMAINAYARDVDANDVERAAIAASSRAIIGRILADTSEVDTAMAAAERLRHDPTHLAAIEWAKDEVLALESGQQHGD</sequence>
<dbReference type="InterPro" id="IPR018929">
    <property type="entry name" value="DUF2510"/>
</dbReference>
<proteinExistence type="predicted"/>
<dbReference type="Pfam" id="PF10708">
    <property type="entry name" value="DUF2510"/>
    <property type="match status" value="1"/>
</dbReference>
<accession>A0A6J7JUV0</accession>
<feature type="compositionally biased region" description="Basic and acidic residues" evidence="1">
    <location>
        <begin position="1"/>
        <end position="10"/>
    </location>
</feature>
<feature type="region of interest" description="Disordered" evidence="1">
    <location>
        <begin position="1"/>
        <end position="36"/>
    </location>
</feature>
<evidence type="ECO:0000256" key="1">
    <source>
        <dbReference type="SAM" id="MobiDB-lite"/>
    </source>
</evidence>
<gene>
    <name evidence="3" type="ORF">UFOPK3789_00462</name>
</gene>
<protein>
    <submittedName>
        <fullName evidence="3">Unannotated protein</fullName>
    </submittedName>
</protein>